<dbReference type="InterPro" id="IPR036388">
    <property type="entry name" value="WH-like_DNA-bd_sf"/>
</dbReference>
<dbReference type="PRINTS" id="PR00037">
    <property type="entry name" value="HTHLACR"/>
</dbReference>
<protein>
    <submittedName>
        <fullName evidence="4">Transcriptional regulator, DeoR family</fullName>
    </submittedName>
</protein>
<proteinExistence type="predicted"/>
<dbReference type="PANTHER" id="PTHR30363">
    <property type="entry name" value="HTH-TYPE TRANSCRIPTIONAL REGULATOR SRLR-RELATED"/>
    <property type="match status" value="1"/>
</dbReference>
<dbReference type="SUPFAM" id="SSF100950">
    <property type="entry name" value="NagB/RpiA/CoA transferase-like"/>
    <property type="match status" value="1"/>
</dbReference>
<dbReference type="SUPFAM" id="SSF46785">
    <property type="entry name" value="Winged helix' DNA-binding domain"/>
    <property type="match status" value="1"/>
</dbReference>
<dbReference type="Gene3D" id="1.10.10.10">
    <property type="entry name" value="Winged helix-like DNA-binding domain superfamily/Winged helix DNA-binding domain"/>
    <property type="match status" value="1"/>
</dbReference>
<dbReference type="EMBL" id="FOTY01000022">
    <property type="protein sequence ID" value="SFM21391.1"/>
    <property type="molecule type" value="Genomic_DNA"/>
</dbReference>
<keyword evidence="1" id="KW-0805">Transcription regulation</keyword>
<sequence length="260" mass="28844">MGKLFVTERRHKIMEILNTERRLTVKRLSGELDVSEVTLRSDLKEMEKEGLLKRTHGGAVLPSYPEEEVSFSTREKQNKDEKEIIAQQALDIINEGQCILLDASSTALELAKLLKQTSMKLTVVTSGIYTALELRENPDLTVILLGGVVRKGSSSLEGILGSSILEQVYVDLMFTSGNGFTFDTGLTDFNVYEVELKTEMVKKATSLVALMDHSKIGKSSISSFADTADISYFITDQPPSEKQQADFDNRNIEVLCPVEA</sequence>
<evidence type="ECO:0000256" key="1">
    <source>
        <dbReference type="ARBA" id="ARBA00023015"/>
    </source>
</evidence>
<dbReference type="OrthoDB" id="9797223at2"/>
<keyword evidence="2" id="KW-0804">Transcription</keyword>
<dbReference type="InterPro" id="IPR001034">
    <property type="entry name" value="DeoR_HTH"/>
</dbReference>
<evidence type="ECO:0000313" key="5">
    <source>
        <dbReference type="Proteomes" id="UP000199668"/>
    </source>
</evidence>
<keyword evidence="5" id="KW-1185">Reference proteome</keyword>
<dbReference type="InterPro" id="IPR037171">
    <property type="entry name" value="NagB/RpiA_transferase-like"/>
</dbReference>
<evidence type="ECO:0000313" key="4">
    <source>
        <dbReference type="EMBL" id="SFM21391.1"/>
    </source>
</evidence>
<dbReference type="Gene3D" id="3.40.50.1360">
    <property type="match status" value="1"/>
</dbReference>
<accession>A0A1I4P0Q9</accession>
<dbReference type="Proteomes" id="UP000199668">
    <property type="component" value="Unassembled WGS sequence"/>
</dbReference>
<dbReference type="Pfam" id="PF08220">
    <property type="entry name" value="HTH_DeoR"/>
    <property type="match status" value="1"/>
</dbReference>
<name>A0A1I4P0Q9_9BACI</name>
<feature type="domain" description="HTH deoR-type" evidence="3">
    <location>
        <begin position="6"/>
        <end position="61"/>
    </location>
</feature>
<dbReference type="SMART" id="SM00420">
    <property type="entry name" value="HTH_DEOR"/>
    <property type="match status" value="1"/>
</dbReference>
<dbReference type="InterPro" id="IPR050313">
    <property type="entry name" value="Carb_Metab_HTH_regulators"/>
</dbReference>
<dbReference type="GO" id="GO:0003700">
    <property type="term" value="F:DNA-binding transcription factor activity"/>
    <property type="evidence" value="ECO:0007669"/>
    <property type="project" value="InterPro"/>
</dbReference>
<evidence type="ECO:0000259" key="3">
    <source>
        <dbReference type="PROSITE" id="PS51000"/>
    </source>
</evidence>
<evidence type="ECO:0000256" key="2">
    <source>
        <dbReference type="ARBA" id="ARBA00023163"/>
    </source>
</evidence>
<gene>
    <name evidence="4" type="ORF">SAMN04488054_12227</name>
</gene>
<reference evidence="4 5" key="1">
    <citation type="submission" date="2016-10" db="EMBL/GenBank/DDBJ databases">
        <authorList>
            <person name="de Groot N.N."/>
        </authorList>
    </citation>
    <scope>NUCLEOTIDE SEQUENCE [LARGE SCALE GENOMIC DNA]</scope>
    <source>
        <strain evidence="4 5">CGMCC 1.6134</strain>
    </source>
</reference>
<dbReference type="Pfam" id="PF00455">
    <property type="entry name" value="DeoRC"/>
    <property type="match status" value="1"/>
</dbReference>
<dbReference type="SMART" id="SM01134">
    <property type="entry name" value="DeoRC"/>
    <property type="match status" value="1"/>
</dbReference>
<dbReference type="PANTHER" id="PTHR30363:SF44">
    <property type="entry name" value="AGA OPERON TRANSCRIPTIONAL REPRESSOR-RELATED"/>
    <property type="match status" value="1"/>
</dbReference>
<organism evidence="4 5">
    <name type="scientific">Salibacterium qingdaonense</name>
    <dbReference type="NCBI Taxonomy" id="266892"/>
    <lineage>
        <taxon>Bacteria</taxon>
        <taxon>Bacillati</taxon>
        <taxon>Bacillota</taxon>
        <taxon>Bacilli</taxon>
        <taxon>Bacillales</taxon>
        <taxon>Bacillaceae</taxon>
    </lineage>
</organism>
<dbReference type="RefSeq" id="WP_090927656.1">
    <property type="nucleotide sequence ID" value="NZ_FOTY01000022.1"/>
</dbReference>
<dbReference type="STRING" id="266892.SAMN04488054_12227"/>
<dbReference type="InterPro" id="IPR014036">
    <property type="entry name" value="DeoR-like_C"/>
</dbReference>
<dbReference type="InterPro" id="IPR036390">
    <property type="entry name" value="WH_DNA-bd_sf"/>
</dbReference>
<dbReference type="AlphaFoldDB" id="A0A1I4P0Q9"/>
<dbReference type="PROSITE" id="PS51000">
    <property type="entry name" value="HTH_DEOR_2"/>
    <property type="match status" value="1"/>
</dbReference>